<dbReference type="PANTHER" id="PTHR31212:SF4">
    <property type="entry name" value="ALPHA-KETOGLUTARATE-DEPENDENT DIOXYGENASE ALKB HOMOLOG 3"/>
    <property type="match status" value="1"/>
</dbReference>
<dbReference type="Proteomes" id="UP001162734">
    <property type="component" value="Chromosome"/>
</dbReference>
<dbReference type="InterPro" id="IPR005123">
    <property type="entry name" value="Oxoglu/Fe-dep_dioxygenase_dom"/>
</dbReference>
<dbReference type="InterPro" id="IPR037151">
    <property type="entry name" value="AlkB-like_sf"/>
</dbReference>
<accession>A0ABN6NBF1</accession>
<dbReference type="InterPro" id="IPR032854">
    <property type="entry name" value="ALKBH3"/>
</dbReference>
<gene>
    <name evidence="2" type="ORF">AMPC_36690</name>
</gene>
<evidence type="ECO:0000313" key="3">
    <source>
        <dbReference type="Proteomes" id="UP001162734"/>
    </source>
</evidence>
<sequence>MTDDLGFQPTLFDGGAPGFDRSFAGLRRIALDEASWVDHAPGWVSGSDRLFLEVLRACRWDQRSRWMYERELAEPRLTAPWELSSGAPLLPPLVDEMRRCLSARYGVLFDSAGFNLYRDGRDGVAWHADRIRPEVAAPVVVLVSLGEPRRFLLRPRGGGRSLAFRLGRGDLLVTGGEAQRAWEHAVPKVARAGPRVSIAFRHGLDPSVYGRPIPPPAPGDAP</sequence>
<dbReference type="Pfam" id="PF13532">
    <property type="entry name" value="2OG-FeII_Oxy_2"/>
    <property type="match status" value="1"/>
</dbReference>
<organism evidence="2 3">
    <name type="scientific">Anaeromyxobacter paludicola</name>
    <dbReference type="NCBI Taxonomy" id="2918171"/>
    <lineage>
        <taxon>Bacteria</taxon>
        <taxon>Pseudomonadati</taxon>
        <taxon>Myxococcota</taxon>
        <taxon>Myxococcia</taxon>
        <taxon>Myxococcales</taxon>
        <taxon>Cystobacterineae</taxon>
        <taxon>Anaeromyxobacteraceae</taxon>
        <taxon>Anaeromyxobacter</taxon>
    </lineage>
</organism>
<dbReference type="EMBL" id="AP025592">
    <property type="protein sequence ID" value="BDG10556.1"/>
    <property type="molecule type" value="Genomic_DNA"/>
</dbReference>
<evidence type="ECO:0000259" key="1">
    <source>
        <dbReference type="PROSITE" id="PS51471"/>
    </source>
</evidence>
<evidence type="ECO:0000313" key="2">
    <source>
        <dbReference type="EMBL" id="BDG10556.1"/>
    </source>
</evidence>
<dbReference type="InterPro" id="IPR027450">
    <property type="entry name" value="AlkB-like"/>
</dbReference>
<dbReference type="SUPFAM" id="SSF51197">
    <property type="entry name" value="Clavaminate synthase-like"/>
    <property type="match status" value="1"/>
</dbReference>
<protein>
    <submittedName>
        <fullName evidence="2">Alkylated DNA repair protein</fullName>
    </submittedName>
</protein>
<keyword evidence="3" id="KW-1185">Reference proteome</keyword>
<name>A0ABN6NBF1_9BACT</name>
<dbReference type="PANTHER" id="PTHR31212">
    <property type="entry name" value="ALPHA-KETOGLUTARATE-DEPENDENT DIOXYGENASE ALKB HOMOLOG 3"/>
    <property type="match status" value="1"/>
</dbReference>
<dbReference type="Gene3D" id="2.60.120.590">
    <property type="entry name" value="Alpha-ketoglutarate-dependent dioxygenase AlkB-like"/>
    <property type="match status" value="1"/>
</dbReference>
<proteinExistence type="predicted"/>
<dbReference type="PROSITE" id="PS51471">
    <property type="entry name" value="FE2OG_OXY"/>
    <property type="match status" value="1"/>
</dbReference>
<dbReference type="RefSeq" id="WP_248343064.1">
    <property type="nucleotide sequence ID" value="NZ_AP025592.1"/>
</dbReference>
<reference evidence="3" key="1">
    <citation type="journal article" date="2022" name="Int. J. Syst. Evol. Microbiol.">
        <title>Anaeromyxobacter oryzae sp. nov., Anaeromyxobacter diazotrophicus sp. nov. and Anaeromyxobacter paludicola sp. nov., isolated from paddy soils.</title>
        <authorList>
            <person name="Itoh H."/>
            <person name="Xu Z."/>
            <person name="Mise K."/>
            <person name="Masuda Y."/>
            <person name="Ushijima N."/>
            <person name="Hayakawa C."/>
            <person name="Shiratori Y."/>
            <person name="Senoo K."/>
        </authorList>
    </citation>
    <scope>NUCLEOTIDE SEQUENCE [LARGE SCALE GENOMIC DNA]</scope>
    <source>
        <strain evidence="3">Red630</strain>
    </source>
</reference>
<feature type="domain" description="Fe2OG dioxygenase" evidence="1">
    <location>
        <begin position="108"/>
        <end position="204"/>
    </location>
</feature>